<evidence type="ECO:0000256" key="15">
    <source>
        <dbReference type="RuleBase" id="RU003651"/>
    </source>
</evidence>
<comment type="similarity">
    <text evidence="2 14">In the C-terminal section; belongs to the peptidase M41 family.</text>
</comment>
<dbReference type="InterPro" id="IPR003960">
    <property type="entry name" value="ATPase_AAA_CS"/>
</dbReference>
<dbReference type="PANTHER" id="PTHR43655">
    <property type="entry name" value="ATP-DEPENDENT PROTEASE"/>
    <property type="match status" value="1"/>
</dbReference>
<dbReference type="AlphaFoldDB" id="A0A1G2IAH1"/>
<keyword evidence="12 14" id="KW-0472">Membrane</keyword>
<keyword evidence="7 14" id="KW-0378">Hydrolase</keyword>
<keyword evidence="9 14" id="KW-0067">ATP-binding</keyword>
<evidence type="ECO:0000256" key="14">
    <source>
        <dbReference type="HAMAP-Rule" id="MF_01458"/>
    </source>
</evidence>
<evidence type="ECO:0000256" key="9">
    <source>
        <dbReference type="ARBA" id="ARBA00022840"/>
    </source>
</evidence>
<dbReference type="InterPro" id="IPR027417">
    <property type="entry name" value="P-loop_NTPase"/>
</dbReference>
<evidence type="ECO:0000256" key="1">
    <source>
        <dbReference type="ARBA" id="ARBA00004370"/>
    </source>
</evidence>
<dbReference type="InterPro" id="IPR037219">
    <property type="entry name" value="Peptidase_M41-like"/>
</dbReference>
<protein>
    <recommendedName>
        <fullName evidence="14">ATP-dependent zinc metalloprotease FtsH</fullName>
        <ecNumber evidence="14">3.4.24.-</ecNumber>
    </recommendedName>
</protein>
<evidence type="ECO:0000256" key="5">
    <source>
        <dbReference type="ARBA" id="ARBA00022723"/>
    </source>
</evidence>
<dbReference type="GO" id="GO:0005886">
    <property type="term" value="C:plasma membrane"/>
    <property type="evidence" value="ECO:0007669"/>
    <property type="project" value="UniProtKB-SubCell"/>
</dbReference>
<proteinExistence type="inferred from homology"/>
<evidence type="ECO:0000256" key="11">
    <source>
        <dbReference type="ARBA" id="ARBA00023049"/>
    </source>
</evidence>
<evidence type="ECO:0000256" key="10">
    <source>
        <dbReference type="ARBA" id="ARBA00022989"/>
    </source>
</evidence>
<name>A0A1G2IAH1_9BACT</name>
<feature type="transmembrane region" description="Helical" evidence="14">
    <location>
        <begin position="7"/>
        <end position="27"/>
    </location>
</feature>
<organism evidence="18 19">
    <name type="scientific">Candidatus Staskawiczbacteria bacterium RIFCSPLOWO2_01_FULL_37_25b</name>
    <dbReference type="NCBI Taxonomy" id="1802213"/>
    <lineage>
        <taxon>Bacteria</taxon>
        <taxon>Candidatus Staskawicziibacteriota</taxon>
    </lineage>
</organism>
<dbReference type="FunFam" id="3.40.50.300:FF:000001">
    <property type="entry name" value="ATP-dependent zinc metalloprotease FtsH"/>
    <property type="match status" value="1"/>
</dbReference>
<dbReference type="Gene3D" id="1.10.8.60">
    <property type="match status" value="1"/>
</dbReference>
<evidence type="ECO:0000256" key="3">
    <source>
        <dbReference type="ARBA" id="ARBA00022670"/>
    </source>
</evidence>
<comment type="caution">
    <text evidence="14">Lacks conserved residue(s) required for the propagation of feature annotation.</text>
</comment>
<evidence type="ECO:0000256" key="2">
    <source>
        <dbReference type="ARBA" id="ARBA00010044"/>
    </source>
</evidence>
<dbReference type="Gene3D" id="1.20.58.760">
    <property type="entry name" value="Peptidase M41"/>
    <property type="match status" value="1"/>
</dbReference>
<dbReference type="InterPro" id="IPR050928">
    <property type="entry name" value="ATP-dep_Zn_Metalloprotease"/>
</dbReference>
<dbReference type="InterPro" id="IPR041569">
    <property type="entry name" value="AAA_lid_3"/>
</dbReference>
<dbReference type="GO" id="GO:0004222">
    <property type="term" value="F:metalloendopeptidase activity"/>
    <property type="evidence" value="ECO:0007669"/>
    <property type="project" value="InterPro"/>
</dbReference>
<dbReference type="SMART" id="SM00382">
    <property type="entry name" value="AAA"/>
    <property type="match status" value="1"/>
</dbReference>
<comment type="function">
    <text evidence="14">Acts as a processive, ATP-dependent zinc metallopeptidase for both cytoplasmic and membrane proteins. Plays a role in the quality control of integral membrane proteins.</text>
</comment>
<evidence type="ECO:0000313" key="18">
    <source>
        <dbReference type="EMBL" id="OGZ71792.1"/>
    </source>
</evidence>
<dbReference type="HAMAP" id="MF_01458">
    <property type="entry name" value="FtsH"/>
    <property type="match status" value="1"/>
</dbReference>
<dbReference type="PROSITE" id="PS00674">
    <property type="entry name" value="AAA"/>
    <property type="match status" value="1"/>
</dbReference>
<dbReference type="FunFam" id="1.10.8.60:FF:000001">
    <property type="entry name" value="ATP-dependent zinc metalloprotease FtsH"/>
    <property type="match status" value="1"/>
</dbReference>
<dbReference type="Gene3D" id="3.40.50.300">
    <property type="entry name" value="P-loop containing nucleotide triphosphate hydrolases"/>
    <property type="match status" value="1"/>
</dbReference>
<dbReference type="Proteomes" id="UP000178826">
    <property type="component" value="Unassembled WGS sequence"/>
</dbReference>
<feature type="coiled-coil region" evidence="16">
    <location>
        <begin position="565"/>
        <end position="599"/>
    </location>
</feature>
<keyword evidence="6 14" id="KW-0547">Nucleotide-binding</keyword>
<dbReference type="SUPFAM" id="SSF140990">
    <property type="entry name" value="FtsH protease domain-like"/>
    <property type="match status" value="1"/>
</dbReference>
<dbReference type="Pfam" id="PF06480">
    <property type="entry name" value="FtsH_ext"/>
    <property type="match status" value="1"/>
</dbReference>
<evidence type="ECO:0000256" key="4">
    <source>
        <dbReference type="ARBA" id="ARBA00022692"/>
    </source>
</evidence>
<evidence type="ECO:0000256" key="12">
    <source>
        <dbReference type="ARBA" id="ARBA00023136"/>
    </source>
</evidence>
<comment type="similarity">
    <text evidence="13 14">In the central section; belongs to the AAA ATPase family.</text>
</comment>
<keyword evidence="5 14" id="KW-0479">Metal-binding</keyword>
<evidence type="ECO:0000256" key="6">
    <source>
        <dbReference type="ARBA" id="ARBA00022741"/>
    </source>
</evidence>
<evidence type="ECO:0000259" key="17">
    <source>
        <dbReference type="SMART" id="SM00382"/>
    </source>
</evidence>
<keyword evidence="3 14" id="KW-0645">Protease</keyword>
<dbReference type="GO" id="GO:0008270">
    <property type="term" value="F:zinc ion binding"/>
    <property type="evidence" value="ECO:0007669"/>
    <property type="project" value="UniProtKB-UniRule"/>
</dbReference>
<evidence type="ECO:0000313" key="19">
    <source>
        <dbReference type="Proteomes" id="UP000178826"/>
    </source>
</evidence>
<keyword evidence="18" id="KW-0131">Cell cycle</keyword>
<dbReference type="NCBIfam" id="TIGR01241">
    <property type="entry name" value="FtsH_fam"/>
    <property type="match status" value="1"/>
</dbReference>
<dbReference type="InterPro" id="IPR003593">
    <property type="entry name" value="AAA+_ATPase"/>
</dbReference>
<comment type="subcellular location">
    <subcellularLocation>
        <location evidence="14">Cell membrane</location>
        <topology evidence="14">Multi-pass membrane protein</topology>
        <orientation evidence="14">Cytoplasmic side</orientation>
    </subcellularLocation>
    <subcellularLocation>
        <location evidence="1">Membrane</location>
    </subcellularLocation>
</comment>
<keyword evidence="11 14" id="KW-0482">Metalloprotease</keyword>
<dbReference type="InterPro" id="IPR003959">
    <property type="entry name" value="ATPase_AAA_core"/>
</dbReference>
<reference evidence="18 19" key="1">
    <citation type="journal article" date="2016" name="Nat. Commun.">
        <title>Thousands of microbial genomes shed light on interconnected biogeochemical processes in an aquifer system.</title>
        <authorList>
            <person name="Anantharaman K."/>
            <person name="Brown C.T."/>
            <person name="Hug L.A."/>
            <person name="Sharon I."/>
            <person name="Castelle C.J."/>
            <person name="Probst A.J."/>
            <person name="Thomas B.C."/>
            <person name="Singh A."/>
            <person name="Wilkins M.J."/>
            <person name="Karaoz U."/>
            <person name="Brodie E.L."/>
            <person name="Williams K.H."/>
            <person name="Hubbard S.S."/>
            <person name="Banfield J.F."/>
        </authorList>
    </citation>
    <scope>NUCLEOTIDE SEQUENCE [LARGE SCALE GENOMIC DNA]</scope>
</reference>
<dbReference type="Pfam" id="PF00004">
    <property type="entry name" value="AAA"/>
    <property type="match status" value="1"/>
</dbReference>
<dbReference type="Pfam" id="PF17862">
    <property type="entry name" value="AAA_lid_3"/>
    <property type="match status" value="1"/>
</dbReference>
<dbReference type="EMBL" id="MHOZ01000050">
    <property type="protein sequence ID" value="OGZ71792.1"/>
    <property type="molecule type" value="Genomic_DNA"/>
</dbReference>
<feature type="binding site" evidence="14">
    <location>
        <position position="429"/>
    </location>
    <ligand>
        <name>Zn(2+)</name>
        <dbReference type="ChEBI" id="CHEBI:29105"/>
        <note>catalytic</note>
    </ligand>
</feature>
<dbReference type="SUPFAM" id="SSF52540">
    <property type="entry name" value="P-loop containing nucleoside triphosphate hydrolases"/>
    <property type="match status" value="1"/>
</dbReference>
<dbReference type="InterPro" id="IPR005936">
    <property type="entry name" value="FtsH"/>
</dbReference>
<comment type="subunit">
    <text evidence="14">Homohexamer.</text>
</comment>
<keyword evidence="8 14" id="KW-0862">Zinc</keyword>
<dbReference type="CDD" id="cd19501">
    <property type="entry name" value="RecA-like_FtsH"/>
    <property type="match status" value="1"/>
</dbReference>
<dbReference type="Pfam" id="PF01434">
    <property type="entry name" value="Peptidase_M41"/>
    <property type="match status" value="1"/>
</dbReference>
<keyword evidence="16" id="KW-0175">Coiled coil</keyword>
<accession>A0A1G2IAH1</accession>
<dbReference type="GO" id="GO:0004176">
    <property type="term" value="F:ATP-dependent peptidase activity"/>
    <property type="evidence" value="ECO:0007669"/>
    <property type="project" value="InterPro"/>
</dbReference>
<feature type="binding site" evidence="14">
    <location>
        <position position="433"/>
    </location>
    <ligand>
        <name>Zn(2+)</name>
        <dbReference type="ChEBI" id="CHEBI:29105"/>
        <note>catalytic</note>
    </ligand>
</feature>
<dbReference type="InterPro" id="IPR000642">
    <property type="entry name" value="Peptidase_M41"/>
</dbReference>
<evidence type="ECO:0000256" key="13">
    <source>
        <dbReference type="ARBA" id="ARBA00061570"/>
    </source>
</evidence>
<dbReference type="GO" id="GO:0016887">
    <property type="term" value="F:ATP hydrolysis activity"/>
    <property type="evidence" value="ECO:0007669"/>
    <property type="project" value="UniProtKB-UniRule"/>
</dbReference>
<keyword evidence="18" id="KW-0132">Cell division</keyword>
<dbReference type="GO" id="GO:0005524">
    <property type="term" value="F:ATP binding"/>
    <property type="evidence" value="ECO:0007669"/>
    <property type="project" value="UniProtKB-UniRule"/>
</dbReference>
<dbReference type="PANTHER" id="PTHR43655:SF2">
    <property type="entry name" value="AFG3 LIKE MATRIX AAA PEPTIDASE SUBUNIT 2, ISOFORM A"/>
    <property type="match status" value="1"/>
</dbReference>
<evidence type="ECO:0000256" key="7">
    <source>
        <dbReference type="ARBA" id="ARBA00022801"/>
    </source>
</evidence>
<gene>
    <name evidence="14" type="primary">ftsH</name>
    <name evidence="18" type="ORF">A2998_00620</name>
</gene>
<keyword evidence="10 14" id="KW-1133">Transmembrane helix</keyword>
<comment type="similarity">
    <text evidence="15">Belongs to the AAA ATPase family.</text>
</comment>
<feature type="active site" evidence="14">
    <location>
        <position position="430"/>
    </location>
</feature>
<evidence type="ECO:0000256" key="8">
    <source>
        <dbReference type="ARBA" id="ARBA00022833"/>
    </source>
</evidence>
<feature type="binding site" evidence="14">
    <location>
        <position position="505"/>
    </location>
    <ligand>
        <name>Zn(2+)</name>
        <dbReference type="ChEBI" id="CHEBI:29105"/>
        <note>catalytic</note>
    </ligand>
</feature>
<keyword evidence="4 14" id="KW-0812">Transmembrane</keyword>
<dbReference type="GO" id="GO:0006508">
    <property type="term" value="P:proteolysis"/>
    <property type="evidence" value="ECO:0007669"/>
    <property type="project" value="UniProtKB-KW"/>
</dbReference>
<dbReference type="GO" id="GO:0030163">
    <property type="term" value="P:protein catabolic process"/>
    <property type="evidence" value="ECO:0007669"/>
    <property type="project" value="UniProtKB-UniRule"/>
</dbReference>
<comment type="cofactor">
    <cofactor evidence="14">
        <name>Zn(2+)</name>
        <dbReference type="ChEBI" id="CHEBI:29105"/>
    </cofactor>
    <text evidence="14">Binds 1 zinc ion per subunit.</text>
</comment>
<dbReference type="InterPro" id="IPR011546">
    <property type="entry name" value="Pept_M41_FtsH_extracell"/>
</dbReference>
<sequence>MNPLLKNFISVILILLVIGAVFSLLYYPASEPTKISVTQLVSDINQDKIKKIVENGDVLTITYADNTTAKSMKEVNVGLAASLDIFGVNKDNLKKVEIDIQPVQESVWSWLTPILIFGILPLIVFGFFFWTMIKQAKSGAMQAFDFTKARARIFGAEGHGKEKITFKDVAGLKEAKEELVEIVDFLKFPKKYLAMGAKIPRGVLLLGQAGVGKTLLARAVAGEASVPFFSISGSEFVEMFVGVGSARVRDLFSTAKKSAPSIIFIDELDAIGRHRGAGIGGGHDEREQTLNQILVEMDGFERENNVIVMAATNRGDILDPALLRPGRFDRKIILDPPDVHDRAEILKIHSKGKPLASNINFKEVAERTPGFSGADLANVANEAALLAARQNKTQIYQVEFLEAIEKVLLGPERKSHILSKKEKEIAAYHEAGHALVSSFLPGTEPIRKISIIARGMAAGYTLQMPSEERKMTTKNQFMSEIATLLGGCSAEKLKFGEMTTGASNDLTRASDIARKIVKEYGMSPLGPISFGEKEEMVFLGKEISEQRNYSEEVASKIDKEVEKIIREAEKTAQNVLIKRKNLLDKIAKTLVEKETIEREEFERIIKDKK</sequence>
<feature type="domain" description="AAA+ ATPase" evidence="17">
    <location>
        <begin position="199"/>
        <end position="338"/>
    </location>
</feature>
<keyword evidence="14" id="KW-1003">Cell membrane</keyword>
<evidence type="ECO:0000256" key="16">
    <source>
        <dbReference type="SAM" id="Coils"/>
    </source>
</evidence>
<dbReference type="GO" id="GO:0051301">
    <property type="term" value="P:cell division"/>
    <property type="evidence" value="ECO:0007669"/>
    <property type="project" value="UniProtKB-KW"/>
</dbReference>
<dbReference type="EC" id="3.4.24.-" evidence="14"/>
<dbReference type="FunFam" id="1.20.58.760:FF:000001">
    <property type="entry name" value="ATP-dependent zinc metalloprotease FtsH"/>
    <property type="match status" value="1"/>
</dbReference>
<feature type="transmembrane region" description="Helical" evidence="14">
    <location>
        <begin position="110"/>
        <end position="133"/>
    </location>
</feature>
<comment type="caution">
    <text evidence="18">The sequence shown here is derived from an EMBL/GenBank/DDBJ whole genome shotgun (WGS) entry which is preliminary data.</text>
</comment>